<accession>A0A1J9PX50</accession>
<dbReference type="SUPFAM" id="SSF52172">
    <property type="entry name" value="CheY-like"/>
    <property type="match status" value="1"/>
</dbReference>
<dbReference type="PROSITE" id="PS50110">
    <property type="entry name" value="RESPONSE_REGULATORY"/>
    <property type="match status" value="1"/>
</dbReference>
<dbReference type="OrthoDB" id="21225at2759"/>
<name>A0A1J9PX50_9EURO</name>
<feature type="region of interest" description="Disordered" evidence="5">
    <location>
        <begin position="13"/>
        <end position="132"/>
    </location>
</feature>
<evidence type="ECO:0000313" key="7">
    <source>
        <dbReference type="EMBL" id="OJD20928.1"/>
    </source>
</evidence>
<feature type="modified residue" description="4-aspartylphosphate" evidence="4">
    <location>
        <position position="673"/>
    </location>
</feature>
<feature type="compositionally biased region" description="Low complexity" evidence="5">
    <location>
        <begin position="916"/>
        <end position="928"/>
    </location>
</feature>
<feature type="compositionally biased region" description="Basic residues" evidence="5">
    <location>
        <begin position="96"/>
        <end position="109"/>
    </location>
</feature>
<feature type="compositionally biased region" description="Low complexity" evidence="5">
    <location>
        <begin position="815"/>
        <end position="834"/>
    </location>
</feature>
<feature type="compositionally biased region" description="Basic and acidic residues" evidence="5">
    <location>
        <begin position="872"/>
        <end position="881"/>
    </location>
</feature>
<keyword evidence="2" id="KW-0902">Two-component regulatory system</keyword>
<sequence>MDRERRLSRLTAKLLRRSSSSSANFVVPNSPSPSTTSTTSTTIISTTPTATSNLVNPNSNPNSNAHPAAGASPASVPAEHDHQQVHHPDRDDHQPRLHPHLHPLHHPRSAVKNSRFSASSSPISPTDDSSDLFSPLAARRLQPGDRAAPFSSTQPDHHQQQQPPLPTEPRGDDEEIAEHVDQFPAVSFQSPTAAEGGFDAESSARSSSSSSRALDPKEDRLLRRPLEAYSLSRASSKDKDSHFRSSRQSHPRSSVTSASSLNFGDESRRSNPPLSTASTSVKLTPTSAKPVVRPSIAVRRQSLVPSSQQRLINTLLEPSPSAGGDYFSSGLPSIHRDMINRKIWVKRPNSSPTLVAVTEEDLVDDLRDVILKKYSNSLGRTFDSPDIIIKLLPREPSSRQSSHERVLGPEEPVGRTLDTFYPGGQTVDEALIIEIPQRRTPKPSPRQHNLSYCHSDDLHPGETGEYFPPMAMIPPSNVSGSASNASAASSHHAPVHSMSVITTGQLPPVPSPGSRGSWHQHQLQSRPKYGRQHTASPTVVSTSPNQNLADTNTAPINGMSPVPPPPSMSTPPAPSPEQPQKDATSPPARTSSPRPTPKLRKVKNRGTNGSFPTSLLDGTVPPINVLIVEDNIINLRLLEAFMKRLKVRWSTAMNGREAVNKWRAGGFHLVLMDIQLPVLSGLEATKEIRRYERLNNIGVFSRTVSGPSVKSSSSSSSPSSPVGGRHNRCPETLRPEDKLDNPGAFKSPVIIVALTASSLQSDRNEALAAGCNDFLTKPVNMVWLEQKVTEWGCMQALIDFEGWRKWRKFDEQQSPEAPVPTTTTTATTTIPEPTGGSAPLQHKKSHQSISSNGGNGGNAKAVSSSHHNSQAIDDHDAHKTINEASTSQDGGTPVIPANPIKQVPTSVSAKEPSPNASSSSSSAAAAAAITDVANGSSKLDATSPDARSSTSTHSSGAKRANRNSGGGVSPKISRA</sequence>
<evidence type="ECO:0000256" key="5">
    <source>
        <dbReference type="SAM" id="MobiDB-lite"/>
    </source>
</evidence>
<evidence type="ECO:0000256" key="2">
    <source>
        <dbReference type="ARBA" id="ARBA00023012"/>
    </source>
</evidence>
<feature type="domain" description="Response regulatory" evidence="6">
    <location>
        <begin position="624"/>
        <end position="792"/>
    </location>
</feature>
<feature type="compositionally biased region" description="Pro residues" evidence="5">
    <location>
        <begin position="561"/>
        <end position="577"/>
    </location>
</feature>
<feature type="compositionally biased region" description="Low complexity" evidence="5">
    <location>
        <begin position="114"/>
        <end position="127"/>
    </location>
</feature>
<feature type="compositionally biased region" description="Basic and acidic residues" evidence="5">
    <location>
        <begin position="78"/>
        <end position="95"/>
    </location>
</feature>
<dbReference type="STRING" id="1658174.A0A1J9PX50"/>
<dbReference type="Pfam" id="PF00072">
    <property type="entry name" value="Response_reg"/>
    <property type="match status" value="1"/>
</dbReference>
<feature type="compositionally biased region" description="Low complexity" evidence="5">
    <location>
        <begin position="583"/>
        <end position="593"/>
    </location>
</feature>
<feature type="region of interest" description="Disordered" evidence="5">
    <location>
        <begin position="395"/>
        <end position="416"/>
    </location>
</feature>
<evidence type="ECO:0000259" key="6">
    <source>
        <dbReference type="PROSITE" id="PS50110"/>
    </source>
</evidence>
<feature type="compositionally biased region" description="Basic and acidic residues" evidence="5">
    <location>
        <begin position="214"/>
        <end position="226"/>
    </location>
</feature>
<dbReference type="InterPro" id="IPR011006">
    <property type="entry name" value="CheY-like_superfamily"/>
</dbReference>
<dbReference type="PANTHER" id="PTHR45339">
    <property type="entry name" value="HYBRID SIGNAL TRANSDUCTION HISTIDINE KINASE J"/>
    <property type="match status" value="1"/>
</dbReference>
<feature type="region of interest" description="Disordered" evidence="5">
    <location>
        <begin position="192"/>
        <end position="294"/>
    </location>
</feature>
<feature type="compositionally biased region" description="Low complexity" evidence="5">
    <location>
        <begin position="704"/>
        <end position="724"/>
    </location>
</feature>
<feature type="region of interest" description="Disordered" evidence="5">
    <location>
        <begin position="704"/>
        <end position="741"/>
    </location>
</feature>
<feature type="compositionally biased region" description="Polar residues" evidence="5">
    <location>
        <begin position="251"/>
        <end position="262"/>
    </location>
</feature>
<keyword evidence="8" id="KW-1185">Reference proteome</keyword>
<keyword evidence="1 4" id="KW-0597">Phosphoprotein</keyword>
<dbReference type="AlphaFoldDB" id="A0A1J9PX50"/>
<feature type="compositionally biased region" description="Low complexity" evidence="5">
    <location>
        <begin position="848"/>
        <end position="865"/>
    </location>
</feature>
<dbReference type="Gene3D" id="3.40.50.2300">
    <property type="match status" value="1"/>
</dbReference>
<feature type="compositionally biased region" description="Polar residues" evidence="5">
    <location>
        <begin position="933"/>
        <end position="955"/>
    </location>
</feature>
<gene>
    <name evidence="7" type="ORF">ACJ73_07734</name>
</gene>
<evidence type="ECO:0000256" key="4">
    <source>
        <dbReference type="PROSITE-ProRule" id="PRU00169"/>
    </source>
</evidence>
<dbReference type="Proteomes" id="UP000242791">
    <property type="component" value="Unassembled WGS sequence"/>
</dbReference>
<feature type="compositionally biased region" description="Low complexity" evidence="5">
    <location>
        <begin position="18"/>
        <end position="77"/>
    </location>
</feature>
<protein>
    <recommendedName>
        <fullName evidence="6">Response regulatory domain-containing protein</fullName>
    </recommendedName>
</protein>
<feature type="region of interest" description="Disordered" evidence="5">
    <location>
        <begin position="502"/>
        <end position="613"/>
    </location>
</feature>
<dbReference type="GO" id="GO:0000156">
    <property type="term" value="F:phosphorelay response regulator activity"/>
    <property type="evidence" value="ECO:0007669"/>
    <property type="project" value="UniProtKB-ARBA"/>
</dbReference>
<dbReference type="CDD" id="cd17546">
    <property type="entry name" value="REC_hyHK_CKI1_RcsC-like"/>
    <property type="match status" value="1"/>
</dbReference>
<feature type="compositionally biased region" description="Basic and acidic residues" evidence="5">
    <location>
        <begin position="395"/>
        <end position="408"/>
    </location>
</feature>
<dbReference type="InterPro" id="IPR001789">
    <property type="entry name" value="Sig_transdc_resp-reg_receiver"/>
</dbReference>
<dbReference type="SMART" id="SM00448">
    <property type="entry name" value="REC"/>
    <property type="match status" value="1"/>
</dbReference>
<feature type="compositionally biased region" description="Low complexity" evidence="5">
    <location>
        <begin position="203"/>
        <end position="213"/>
    </location>
</feature>
<dbReference type="PANTHER" id="PTHR45339:SF1">
    <property type="entry name" value="HYBRID SIGNAL TRANSDUCTION HISTIDINE KINASE J"/>
    <property type="match status" value="1"/>
</dbReference>
<evidence type="ECO:0000256" key="1">
    <source>
        <dbReference type="ARBA" id="ARBA00022553"/>
    </source>
</evidence>
<evidence type="ECO:0000256" key="3">
    <source>
        <dbReference type="ARBA" id="ARBA00093463"/>
    </source>
</evidence>
<dbReference type="FunFam" id="3.40.50.2300:FF:000146">
    <property type="entry name" value="Putative two-component response regulator SSK1p"/>
    <property type="match status" value="1"/>
</dbReference>
<proteinExistence type="inferred from homology"/>
<comment type="similarity">
    <text evidence="3">Belongs to the SSK1 family.</text>
</comment>
<dbReference type="VEuPathDB" id="FungiDB:ACJ73_07734"/>
<evidence type="ECO:0000313" key="8">
    <source>
        <dbReference type="Proteomes" id="UP000242791"/>
    </source>
</evidence>
<dbReference type="EMBL" id="LGTZ01001638">
    <property type="protein sequence ID" value="OJD20928.1"/>
    <property type="molecule type" value="Genomic_DNA"/>
</dbReference>
<feature type="compositionally biased region" description="Polar residues" evidence="5">
    <location>
        <begin position="270"/>
        <end position="287"/>
    </location>
</feature>
<feature type="region of interest" description="Disordered" evidence="5">
    <location>
        <begin position="145"/>
        <end position="172"/>
    </location>
</feature>
<feature type="compositionally biased region" description="Polar residues" evidence="5">
    <location>
        <begin position="533"/>
        <end position="555"/>
    </location>
</feature>
<organism evidence="7 8">
    <name type="scientific">Blastomyces percursus</name>
    <dbReference type="NCBI Taxonomy" id="1658174"/>
    <lineage>
        <taxon>Eukaryota</taxon>
        <taxon>Fungi</taxon>
        <taxon>Dikarya</taxon>
        <taxon>Ascomycota</taxon>
        <taxon>Pezizomycotina</taxon>
        <taxon>Eurotiomycetes</taxon>
        <taxon>Eurotiomycetidae</taxon>
        <taxon>Onygenales</taxon>
        <taxon>Ajellomycetaceae</taxon>
        <taxon>Blastomyces</taxon>
    </lineage>
</organism>
<feature type="region of interest" description="Disordered" evidence="5">
    <location>
        <begin position="809"/>
        <end position="975"/>
    </location>
</feature>
<comment type="caution">
    <text evidence="7">The sequence shown here is derived from an EMBL/GenBank/DDBJ whole genome shotgun (WGS) entry which is preliminary data.</text>
</comment>
<reference evidence="7 8" key="1">
    <citation type="submission" date="2015-08" db="EMBL/GenBank/DDBJ databases">
        <title>Emmonsia species relationships and genome sequence.</title>
        <authorList>
            <person name="Cuomo C.A."/>
            <person name="Schwartz I.S."/>
            <person name="Kenyon C."/>
            <person name="De Hoog G.S."/>
            <person name="Govender N.P."/>
            <person name="Botha A."/>
            <person name="Moreno L."/>
            <person name="De Vries M."/>
            <person name="Munoz J.F."/>
            <person name="Stielow J.B."/>
        </authorList>
    </citation>
    <scope>NUCLEOTIDE SEQUENCE [LARGE SCALE GENOMIC DNA]</scope>
    <source>
        <strain evidence="7 8">EI222</strain>
    </source>
</reference>
<feature type="compositionally biased region" description="Basic and acidic residues" evidence="5">
    <location>
        <begin position="728"/>
        <end position="740"/>
    </location>
</feature>